<comment type="subcellular location">
    <subcellularLocation>
        <location evidence="1">Cell membrane</location>
        <topology evidence="1">Multi-pass membrane protein</topology>
    </subcellularLocation>
</comment>
<evidence type="ECO:0000313" key="7">
    <source>
        <dbReference type="EMBL" id="BBK25742.1"/>
    </source>
</evidence>
<evidence type="ECO:0000256" key="6">
    <source>
        <dbReference type="SAM" id="Phobius"/>
    </source>
</evidence>
<keyword evidence="8" id="KW-1185">Reference proteome</keyword>
<keyword evidence="4 6" id="KW-1133">Transmembrane helix</keyword>
<dbReference type="RefSeq" id="WP_143332777.1">
    <property type="nucleotide sequence ID" value="NZ_AP019697.1"/>
</dbReference>
<dbReference type="PANTHER" id="PTHR30086">
    <property type="entry name" value="ARGININE EXPORTER PROTEIN ARGO"/>
    <property type="match status" value="1"/>
</dbReference>
<dbReference type="EMBL" id="AP019697">
    <property type="protein sequence ID" value="BBK25742.1"/>
    <property type="molecule type" value="Genomic_DNA"/>
</dbReference>
<dbReference type="Pfam" id="PF01810">
    <property type="entry name" value="LysE"/>
    <property type="match status" value="1"/>
</dbReference>
<proteinExistence type="predicted"/>
<name>A0A8D4UVL3_9FIRM</name>
<evidence type="ECO:0000256" key="1">
    <source>
        <dbReference type="ARBA" id="ARBA00004651"/>
    </source>
</evidence>
<keyword evidence="2" id="KW-1003">Cell membrane</keyword>
<dbReference type="OrthoDB" id="9784202at2"/>
<organism evidence="7 8">
    <name type="scientific">Dialister hominis</name>
    <dbReference type="NCBI Taxonomy" id="2582419"/>
    <lineage>
        <taxon>Bacteria</taxon>
        <taxon>Bacillati</taxon>
        <taxon>Bacillota</taxon>
        <taxon>Negativicutes</taxon>
        <taxon>Veillonellales</taxon>
        <taxon>Veillonellaceae</taxon>
        <taxon>Dialister</taxon>
    </lineage>
</organism>
<dbReference type="Proteomes" id="UP000320585">
    <property type="component" value="Chromosome"/>
</dbReference>
<evidence type="ECO:0000256" key="2">
    <source>
        <dbReference type="ARBA" id="ARBA00022475"/>
    </source>
</evidence>
<dbReference type="PANTHER" id="PTHR30086:SF20">
    <property type="entry name" value="ARGININE EXPORTER PROTEIN ARGO-RELATED"/>
    <property type="match status" value="1"/>
</dbReference>
<dbReference type="PIRSF" id="PIRSF006324">
    <property type="entry name" value="LeuE"/>
    <property type="match status" value="1"/>
</dbReference>
<sequence length="207" mass="22101">MDLANYLSFLGAAILLTLAPGPDNMYILTKSLSAGPRQGVTLAMGLATGPLWHTLLVMAGVAAFIQSSPASFMVLKYCGAAYLLYLSYGAFRSKGASIKAGDVVDKSESFALYKRGFLMNASNPKVLLFFLAILPQFVQPNGFLSPSLQIGLLGLTFSIQAAILFSIAAICAGQLKDTLIRHESFPLIMSRVEGTLLLLIAIGLMFL</sequence>
<keyword evidence="5 6" id="KW-0472">Membrane</keyword>
<feature type="transmembrane region" description="Helical" evidence="6">
    <location>
        <begin position="71"/>
        <end position="91"/>
    </location>
</feature>
<gene>
    <name evidence="7" type="ORF">Dia5BBH33_16770</name>
</gene>
<dbReference type="KEGG" id="dho:Dia5BBH33_16770"/>
<keyword evidence="3 6" id="KW-0812">Transmembrane</keyword>
<dbReference type="InterPro" id="IPR001123">
    <property type="entry name" value="LeuE-type"/>
</dbReference>
<evidence type="ECO:0000256" key="3">
    <source>
        <dbReference type="ARBA" id="ARBA00022692"/>
    </source>
</evidence>
<feature type="transmembrane region" description="Helical" evidence="6">
    <location>
        <begin position="150"/>
        <end position="173"/>
    </location>
</feature>
<protein>
    <submittedName>
        <fullName evidence="7">LysE family translocator</fullName>
    </submittedName>
</protein>
<dbReference type="AlphaFoldDB" id="A0A8D4UVL3"/>
<dbReference type="GO" id="GO:0015171">
    <property type="term" value="F:amino acid transmembrane transporter activity"/>
    <property type="evidence" value="ECO:0007669"/>
    <property type="project" value="TreeGrafter"/>
</dbReference>
<dbReference type="GeneID" id="92716897"/>
<feature type="transmembrane region" description="Helical" evidence="6">
    <location>
        <begin position="117"/>
        <end position="138"/>
    </location>
</feature>
<evidence type="ECO:0000313" key="8">
    <source>
        <dbReference type="Proteomes" id="UP000320585"/>
    </source>
</evidence>
<feature type="transmembrane region" description="Helical" evidence="6">
    <location>
        <begin position="185"/>
        <end position="206"/>
    </location>
</feature>
<evidence type="ECO:0000256" key="4">
    <source>
        <dbReference type="ARBA" id="ARBA00022989"/>
    </source>
</evidence>
<reference evidence="8" key="1">
    <citation type="submission" date="2019-05" db="EMBL/GenBank/DDBJ databases">
        <title>Complete genome sequencing of Dialister sp. strain 5BBH33.</title>
        <authorList>
            <person name="Sakamoto M."/>
            <person name="Murakami T."/>
            <person name="Mori H."/>
        </authorList>
    </citation>
    <scope>NUCLEOTIDE SEQUENCE [LARGE SCALE GENOMIC DNA]</scope>
    <source>
        <strain evidence="8">5BBH33</strain>
    </source>
</reference>
<accession>A0A8D4UVL3</accession>
<feature type="transmembrane region" description="Helical" evidence="6">
    <location>
        <begin position="6"/>
        <end position="28"/>
    </location>
</feature>
<evidence type="ECO:0000256" key="5">
    <source>
        <dbReference type="ARBA" id="ARBA00023136"/>
    </source>
</evidence>
<dbReference type="GO" id="GO:0005886">
    <property type="term" value="C:plasma membrane"/>
    <property type="evidence" value="ECO:0007669"/>
    <property type="project" value="UniProtKB-SubCell"/>
</dbReference>
<feature type="transmembrane region" description="Helical" evidence="6">
    <location>
        <begin position="40"/>
        <end position="65"/>
    </location>
</feature>